<keyword evidence="2" id="KW-1185">Reference proteome</keyword>
<organism evidence="1 2">
    <name type="scientific">Arctium lappa</name>
    <name type="common">Greater burdock</name>
    <name type="synonym">Lappa major</name>
    <dbReference type="NCBI Taxonomy" id="4217"/>
    <lineage>
        <taxon>Eukaryota</taxon>
        <taxon>Viridiplantae</taxon>
        <taxon>Streptophyta</taxon>
        <taxon>Embryophyta</taxon>
        <taxon>Tracheophyta</taxon>
        <taxon>Spermatophyta</taxon>
        <taxon>Magnoliopsida</taxon>
        <taxon>eudicotyledons</taxon>
        <taxon>Gunneridae</taxon>
        <taxon>Pentapetalae</taxon>
        <taxon>asterids</taxon>
        <taxon>campanulids</taxon>
        <taxon>Asterales</taxon>
        <taxon>Asteraceae</taxon>
        <taxon>Carduoideae</taxon>
        <taxon>Cardueae</taxon>
        <taxon>Arctiinae</taxon>
        <taxon>Arctium</taxon>
    </lineage>
</organism>
<accession>A0ACB9FM69</accession>
<proteinExistence type="predicted"/>
<gene>
    <name evidence="1" type="ORF">L6452_03207</name>
</gene>
<evidence type="ECO:0000313" key="2">
    <source>
        <dbReference type="Proteomes" id="UP001055879"/>
    </source>
</evidence>
<dbReference type="Proteomes" id="UP001055879">
    <property type="component" value="Linkage Group LG01"/>
</dbReference>
<dbReference type="EMBL" id="CM042047">
    <property type="protein sequence ID" value="KAI3772033.1"/>
    <property type="molecule type" value="Genomic_DNA"/>
</dbReference>
<evidence type="ECO:0000313" key="1">
    <source>
        <dbReference type="EMBL" id="KAI3772033.1"/>
    </source>
</evidence>
<sequence>MTKGSKNSGNSASKAVATIGYISAVPVKTTVTFKGGKGGGGGVGSYETKSRVSYGDKQSGCYGRTTTKEKASAGEFQWKNGTSGTKSEYQKCSTVRVGDKSGYTEVYNEQRVRNVSYNNSSGSKNLITYDNDDIYYGCDCGYDSDY</sequence>
<name>A0ACB9FM69_ARCLA</name>
<reference evidence="1 2" key="2">
    <citation type="journal article" date="2022" name="Mol. Ecol. Resour.">
        <title>The genomes of chicory, endive, great burdock and yacon provide insights into Asteraceae paleo-polyploidization history and plant inulin production.</title>
        <authorList>
            <person name="Fan W."/>
            <person name="Wang S."/>
            <person name="Wang H."/>
            <person name="Wang A."/>
            <person name="Jiang F."/>
            <person name="Liu H."/>
            <person name="Zhao H."/>
            <person name="Xu D."/>
            <person name="Zhang Y."/>
        </authorList>
    </citation>
    <scope>NUCLEOTIDE SEQUENCE [LARGE SCALE GENOMIC DNA]</scope>
    <source>
        <strain evidence="2">cv. Niubang</strain>
    </source>
</reference>
<comment type="caution">
    <text evidence="1">The sequence shown here is derived from an EMBL/GenBank/DDBJ whole genome shotgun (WGS) entry which is preliminary data.</text>
</comment>
<protein>
    <submittedName>
        <fullName evidence="1">Uncharacterized protein</fullName>
    </submittedName>
</protein>
<reference evidence="2" key="1">
    <citation type="journal article" date="2022" name="Mol. Ecol. Resour.">
        <title>The genomes of chicory, endive, great burdock and yacon provide insights into Asteraceae palaeo-polyploidization history and plant inulin production.</title>
        <authorList>
            <person name="Fan W."/>
            <person name="Wang S."/>
            <person name="Wang H."/>
            <person name="Wang A."/>
            <person name="Jiang F."/>
            <person name="Liu H."/>
            <person name="Zhao H."/>
            <person name="Xu D."/>
            <person name="Zhang Y."/>
        </authorList>
    </citation>
    <scope>NUCLEOTIDE SEQUENCE [LARGE SCALE GENOMIC DNA]</scope>
    <source>
        <strain evidence="2">cv. Niubang</strain>
    </source>
</reference>